<dbReference type="SUPFAM" id="SSF50249">
    <property type="entry name" value="Nucleic acid-binding proteins"/>
    <property type="match status" value="1"/>
</dbReference>
<gene>
    <name evidence="1" type="ORF">G2W53_017856</name>
</gene>
<dbReference type="Gene3D" id="2.40.50.140">
    <property type="entry name" value="Nucleic acid-binding proteins"/>
    <property type="match status" value="1"/>
</dbReference>
<sequence>MSQFNVVSASSSFRPTRHAFKLNFMFQTRVALSNDDGFIHHFGFSFVEVQRTISGELDSNILVDVIGRVYNMFQVHQSSPNDSKNKRVTVDTEDAAKTMMGITLWGSYADQIVNFVSKGSQGAVVIVCQFCKIKEYARTRSLFNSMYATHILINSDVEEITQFHKGFLLEDRNTPFNPVFGRALLTTSPIEAAFSGYKIEVIVSDESGIANPTVFDRDAFNYLDITATDIGGGISEGKKFIFKIGNKVSEWNAFTSLTVQKMTDDPTIHDKYSVHRLPQVQNFL</sequence>
<dbReference type="Proteomes" id="UP000634136">
    <property type="component" value="Unassembled WGS sequence"/>
</dbReference>
<dbReference type="InterPro" id="IPR012340">
    <property type="entry name" value="NA-bd_OB-fold"/>
</dbReference>
<dbReference type="EMBL" id="JAAIUW010000006">
    <property type="protein sequence ID" value="KAF7826692.1"/>
    <property type="molecule type" value="Genomic_DNA"/>
</dbReference>
<dbReference type="GO" id="GO:0003677">
    <property type="term" value="F:DNA binding"/>
    <property type="evidence" value="ECO:0007669"/>
    <property type="project" value="UniProtKB-KW"/>
</dbReference>
<organism evidence="1 2">
    <name type="scientific">Senna tora</name>
    <dbReference type="NCBI Taxonomy" id="362788"/>
    <lineage>
        <taxon>Eukaryota</taxon>
        <taxon>Viridiplantae</taxon>
        <taxon>Streptophyta</taxon>
        <taxon>Embryophyta</taxon>
        <taxon>Tracheophyta</taxon>
        <taxon>Spermatophyta</taxon>
        <taxon>Magnoliopsida</taxon>
        <taxon>eudicotyledons</taxon>
        <taxon>Gunneridae</taxon>
        <taxon>Pentapetalae</taxon>
        <taxon>rosids</taxon>
        <taxon>fabids</taxon>
        <taxon>Fabales</taxon>
        <taxon>Fabaceae</taxon>
        <taxon>Caesalpinioideae</taxon>
        <taxon>Cassia clade</taxon>
        <taxon>Senna</taxon>
    </lineage>
</organism>
<dbReference type="OrthoDB" id="1112922at2759"/>
<comment type="caution">
    <text evidence="1">The sequence shown here is derived from an EMBL/GenBank/DDBJ whole genome shotgun (WGS) entry which is preliminary data.</text>
</comment>
<dbReference type="CDD" id="cd04481">
    <property type="entry name" value="RPA1_DBD_B_like"/>
    <property type="match status" value="1"/>
</dbReference>
<keyword evidence="1" id="KW-0238">DNA-binding</keyword>
<protein>
    <submittedName>
        <fullName evidence="1">Replication protein A 70 kDa DNA-binding subunit C-like</fullName>
    </submittedName>
</protein>
<proteinExistence type="predicted"/>
<name>A0A834TSP9_9FABA</name>
<accession>A0A834TSP9</accession>
<dbReference type="AlphaFoldDB" id="A0A834TSP9"/>
<evidence type="ECO:0000313" key="2">
    <source>
        <dbReference type="Proteomes" id="UP000634136"/>
    </source>
</evidence>
<evidence type="ECO:0000313" key="1">
    <source>
        <dbReference type="EMBL" id="KAF7826692.1"/>
    </source>
</evidence>
<keyword evidence="2" id="KW-1185">Reference proteome</keyword>
<reference evidence="1" key="1">
    <citation type="submission" date="2020-09" db="EMBL/GenBank/DDBJ databases">
        <title>Genome-Enabled Discovery of Anthraquinone Biosynthesis in Senna tora.</title>
        <authorList>
            <person name="Kang S.-H."/>
            <person name="Pandey R.P."/>
            <person name="Lee C.-M."/>
            <person name="Sim J.-S."/>
            <person name="Jeong J.-T."/>
            <person name="Choi B.-S."/>
            <person name="Jung M."/>
            <person name="Ginzburg D."/>
            <person name="Zhao K."/>
            <person name="Won S.Y."/>
            <person name="Oh T.-J."/>
            <person name="Yu Y."/>
            <person name="Kim N.-H."/>
            <person name="Lee O.R."/>
            <person name="Lee T.-H."/>
            <person name="Bashyal P."/>
            <person name="Kim T.-S."/>
            <person name="Lee W.-H."/>
            <person name="Kawkins C."/>
            <person name="Kim C.-K."/>
            <person name="Kim J.S."/>
            <person name="Ahn B.O."/>
            <person name="Rhee S.Y."/>
            <person name="Sohng J.K."/>
        </authorList>
    </citation>
    <scope>NUCLEOTIDE SEQUENCE</scope>
    <source>
        <tissue evidence="1">Leaf</tissue>
    </source>
</reference>